<dbReference type="PANTHER" id="PTHR46498:SF1">
    <property type="entry name" value="GTP-BINDING PROTEIN 8"/>
    <property type="match status" value="1"/>
</dbReference>
<dbReference type="Proteomes" id="UP000292702">
    <property type="component" value="Unassembled WGS sequence"/>
</dbReference>
<evidence type="ECO:0000313" key="2">
    <source>
        <dbReference type="EMBL" id="TCD69075.1"/>
    </source>
</evidence>
<dbReference type="SUPFAM" id="SSF52540">
    <property type="entry name" value="P-loop containing nucleoside triphosphate hydrolases"/>
    <property type="match status" value="1"/>
</dbReference>
<evidence type="ECO:0000313" key="3">
    <source>
        <dbReference type="Proteomes" id="UP000292702"/>
    </source>
</evidence>
<gene>
    <name evidence="2" type="ORF">EIP91_008973</name>
</gene>
<protein>
    <recommendedName>
        <fullName evidence="1">G domain-containing protein</fullName>
    </recommendedName>
</protein>
<reference evidence="2 3" key="1">
    <citation type="submission" date="2018-11" db="EMBL/GenBank/DDBJ databases">
        <title>Genome assembly of Steccherinum ochraceum LE-BIN_3174, the white-rot fungus of the Steccherinaceae family (The Residual Polyporoid clade, Polyporales, Basidiomycota).</title>
        <authorList>
            <person name="Fedorova T.V."/>
            <person name="Glazunova O.A."/>
            <person name="Landesman E.O."/>
            <person name="Moiseenko K.V."/>
            <person name="Psurtseva N.V."/>
            <person name="Savinova O.S."/>
            <person name="Shakhova N.V."/>
            <person name="Tyazhelova T.V."/>
            <person name="Vasina D.V."/>
        </authorList>
    </citation>
    <scope>NUCLEOTIDE SEQUENCE [LARGE SCALE GENOMIC DNA]</scope>
    <source>
        <strain evidence="2 3">LE-BIN_3174</strain>
    </source>
</reference>
<sequence>MFSPAQILKHRAHVTTITRHHARNIRTSAKGMWASAHHAQLAGEVRPKQTEMPKLQGVPEIVVTGRANAGKSSLLNAVLGVNGLIETSGKAVSTGFSFLADTQAFICITKGSDKVIAILPSRQPAWLLFNDYLENRKELKRVYILINGVHGVKESDQQMLQDLDARCQSSQGQKFTLQAVITKLDLLTSEDQKQAATRLQQTTQDIFKFAPTCLPPILTSTARHPPIGIDTLRQSIAEACGIGRVKSTVVRDR</sequence>
<name>A0A4R0RS07_9APHY</name>
<dbReference type="STRING" id="92696.A0A4R0RS07"/>
<dbReference type="InterPro" id="IPR052279">
    <property type="entry name" value="EngB_GTPase"/>
</dbReference>
<dbReference type="InterPro" id="IPR027417">
    <property type="entry name" value="P-loop_NTPase"/>
</dbReference>
<dbReference type="Gene3D" id="3.40.50.300">
    <property type="entry name" value="P-loop containing nucleotide triphosphate hydrolases"/>
    <property type="match status" value="1"/>
</dbReference>
<dbReference type="InterPro" id="IPR006073">
    <property type="entry name" value="GTP-bd"/>
</dbReference>
<keyword evidence="3" id="KW-1185">Reference proteome</keyword>
<evidence type="ECO:0000259" key="1">
    <source>
        <dbReference type="Pfam" id="PF01926"/>
    </source>
</evidence>
<proteinExistence type="predicted"/>
<organism evidence="2 3">
    <name type="scientific">Steccherinum ochraceum</name>
    <dbReference type="NCBI Taxonomy" id="92696"/>
    <lineage>
        <taxon>Eukaryota</taxon>
        <taxon>Fungi</taxon>
        <taxon>Dikarya</taxon>
        <taxon>Basidiomycota</taxon>
        <taxon>Agaricomycotina</taxon>
        <taxon>Agaricomycetes</taxon>
        <taxon>Polyporales</taxon>
        <taxon>Steccherinaceae</taxon>
        <taxon>Steccherinum</taxon>
    </lineage>
</organism>
<dbReference type="AlphaFoldDB" id="A0A4R0RS07"/>
<dbReference type="GO" id="GO:0005739">
    <property type="term" value="C:mitochondrion"/>
    <property type="evidence" value="ECO:0007669"/>
    <property type="project" value="TreeGrafter"/>
</dbReference>
<dbReference type="GO" id="GO:0005525">
    <property type="term" value="F:GTP binding"/>
    <property type="evidence" value="ECO:0007669"/>
    <property type="project" value="InterPro"/>
</dbReference>
<comment type="caution">
    <text evidence="2">The sequence shown here is derived from an EMBL/GenBank/DDBJ whole genome shotgun (WGS) entry which is preliminary data.</text>
</comment>
<dbReference type="Pfam" id="PF01926">
    <property type="entry name" value="MMR_HSR1"/>
    <property type="match status" value="1"/>
</dbReference>
<dbReference type="EMBL" id="RWJN01000050">
    <property type="protein sequence ID" value="TCD69075.1"/>
    <property type="molecule type" value="Genomic_DNA"/>
</dbReference>
<feature type="domain" description="G" evidence="1">
    <location>
        <begin position="60"/>
        <end position="161"/>
    </location>
</feature>
<dbReference type="PANTHER" id="PTHR46498">
    <property type="entry name" value="GTP-BINDING PROTEIN 8"/>
    <property type="match status" value="1"/>
</dbReference>
<accession>A0A4R0RS07</accession>
<dbReference type="OrthoDB" id="391988at2759"/>